<dbReference type="KEGG" id="amuc:Pan181_38970"/>
<organism evidence="2 3">
    <name type="scientific">Aeoliella mucimassa</name>
    <dbReference type="NCBI Taxonomy" id="2527972"/>
    <lineage>
        <taxon>Bacteria</taxon>
        <taxon>Pseudomonadati</taxon>
        <taxon>Planctomycetota</taxon>
        <taxon>Planctomycetia</taxon>
        <taxon>Pirellulales</taxon>
        <taxon>Lacipirellulaceae</taxon>
        <taxon>Aeoliella</taxon>
    </lineage>
</organism>
<feature type="transmembrane region" description="Helical" evidence="1">
    <location>
        <begin position="247"/>
        <end position="269"/>
    </location>
</feature>
<dbReference type="AlphaFoldDB" id="A0A518ASL6"/>
<feature type="transmembrane region" description="Helical" evidence="1">
    <location>
        <begin position="404"/>
        <end position="426"/>
    </location>
</feature>
<dbReference type="NCBIfam" id="TIGR02098">
    <property type="entry name" value="MJ0042_CXXC"/>
    <property type="match status" value="1"/>
</dbReference>
<gene>
    <name evidence="2" type="ORF">Pan181_38970</name>
</gene>
<accession>A0A518ASL6</accession>
<feature type="transmembrane region" description="Helical" evidence="1">
    <location>
        <begin position="333"/>
        <end position="355"/>
    </location>
</feature>
<evidence type="ECO:0000313" key="2">
    <source>
        <dbReference type="EMBL" id="QDU57677.1"/>
    </source>
</evidence>
<keyword evidence="3" id="KW-1185">Reference proteome</keyword>
<feature type="transmembrane region" description="Helical" evidence="1">
    <location>
        <begin position="432"/>
        <end position="450"/>
    </location>
</feature>
<dbReference type="RefSeq" id="WP_197528502.1">
    <property type="nucleotide sequence ID" value="NZ_CP036278.1"/>
</dbReference>
<dbReference type="Gene3D" id="2.20.28.160">
    <property type="match status" value="1"/>
</dbReference>
<feature type="transmembrane region" description="Helical" evidence="1">
    <location>
        <begin position="361"/>
        <end position="383"/>
    </location>
</feature>
<keyword evidence="1" id="KW-0812">Transmembrane</keyword>
<dbReference type="EMBL" id="CP036278">
    <property type="protein sequence ID" value="QDU57677.1"/>
    <property type="molecule type" value="Genomic_DNA"/>
</dbReference>
<evidence type="ECO:0000256" key="1">
    <source>
        <dbReference type="SAM" id="Phobius"/>
    </source>
</evidence>
<feature type="transmembrane region" description="Helical" evidence="1">
    <location>
        <begin position="275"/>
        <end position="296"/>
    </location>
</feature>
<keyword evidence="1" id="KW-1133">Transmembrane helix</keyword>
<dbReference type="InterPro" id="IPR011723">
    <property type="entry name" value="Znf/thioredoxin_put"/>
</dbReference>
<name>A0A518ASL6_9BACT</name>
<protein>
    <recommendedName>
        <fullName evidence="4">Zinc finger/thioredoxin putative domain-containing protein</fullName>
    </recommendedName>
</protein>
<dbReference type="Proteomes" id="UP000315750">
    <property type="component" value="Chromosome"/>
</dbReference>
<keyword evidence="1" id="KW-0472">Membrane</keyword>
<sequence length="464" mass="50739">MSDSTITTQCPHCRTRFKVDLRHVGRQARCPNCKAGFEVHAVAEPTSKPSGPTFVGVNCRLCGTRLYGRHDQVGQLLTCPDCNTKTKLPAPKPKEPTKMPAAMLGQQYELWDGDSQPWGTELLKQQKALVPVRCEVCETLQYVEPAMIGQAIECPDCGHATVVKAPKPKLPPAPAEPDLEVEEVRVDESFAPSMPPIYSRYEDFESLSPEEQLAAMNRVVTNRKSRPQMNAWPLLTGWKAFLTGPGVVSRCLSIGILLAFFFTVAVWVYPMILSGYGAVVGLPIMVATAAMIMLGLASASACAIKVVTESSEGNDRIEEWPVNNPVDWMGESFYMAIGVMSSGILGYLIAWASGADVAGKLLGIAASMWVCFPVVHLSTLEALSPWSLLMPGVLRSMTKSAGSWLQFYLLSAIVVGLFVGTVMLLNRYSPELISLAAIPFMIAGMFYFRMLGRLAWRIRHDGDS</sequence>
<evidence type="ECO:0000313" key="3">
    <source>
        <dbReference type="Proteomes" id="UP000315750"/>
    </source>
</evidence>
<proteinExistence type="predicted"/>
<evidence type="ECO:0008006" key="4">
    <source>
        <dbReference type="Google" id="ProtNLM"/>
    </source>
</evidence>
<reference evidence="2 3" key="1">
    <citation type="submission" date="2019-02" db="EMBL/GenBank/DDBJ databases">
        <title>Deep-cultivation of Planctomycetes and their phenomic and genomic characterization uncovers novel biology.</title>
        <authorList>
            <person name="Wiegand S."/>
            <person name="Jogler M."/>
            <person name="Boedeker C."/>
            <person name="Pinto D."/>
            <person name="Vollmers J."/>
            <person name="Rivas-Marin E."/>
            <person name="Kohn T."/>
            <person name="Peeters S.H."/>
            <person name="Heuer A."/>
            <person name="Rast P."/>
            <person name="Oberbeckmann S."/>
            <person name="Bunk B."/>
            <person name="Jeske O."/>
            <person name="Meyerdierks A."/>
            <person name="Storesund J.E."/>
            <person name="Kallscheuer N."/>
            <person name="Luecker S."/>
            <person name="Lage O.M."/>
            <person name="Pohl T."/>
            <person name="Merkel B.J."/>
            <person name="Hornburger P."/>
            <person name="Mueller R.-W."/>
            <person name="Bruemmer F."/>
            <person name="Labrenz M."/>
            <person name="Spormann A.M."/>
            <person name="Op den Camp H."/>
            <person name="Overmann J."/>
            <person name="Amann R."/>
            <person name="Jetten M.S.M."/>
            <person name="Mascher T."/>
            <person name="Medema M.H."/>
            <person name="Devos D.P."/>
            <person name="Kaster A.-K."/>
            <person name="Ovreas L."/>
            <person name="Rohde M."/>
            <person name="Galperin M.Y."/>
            <person name="Jogler C."/>
        </authorList>
    </citation>
    <scope>NUCLEOTIDE SEQUENCE [LARGE SCALE GENOMIC DNA]</scope>
    <source>
        <strain evidence="2 3">Pan181</strain>
    </source>
</reference>